<evidence type="ECO:0000313" key="1">
    <source>
        <dbReference type="EMBL" id="KAL3597078.1"/>
    </source>
</evidence>
<reference evidence="1 2" key="1">
    <citation type="journal article" date="2024" name="Plant Biotechnol. J.">
        <title>Genome and CRISPR/Cas9 system of a widespread forest tree (Populus alba) in the world.</title>
        <authorList>
            <person name="Liu Y.J."/>
            <person name="Jiang P.F."/>
            <person name="Han X.M."/>
            <person name="Li X.Y."/>
            <person name="Wang H.M."/>
            <person name="Wang Y.J."/>
            <person name="Wang X.X."/>
            <person name="Zeng Q.Y."/>
        </authorList>
    </citation>
    <scope>NUCLEOTIDE SEQUENCE [LARGE SCALE GENOMIC DNA]</scope>
    <source>
        <strain evidence="2">cv. PAL-ZL1</strain>
    </source>
</reference>
<organism evidence="1 2">
    <name type="scientific">Populus alba</name>
    <name type="common">White poplar</name>
    <dbReference type="NCBI Taxonomy" id="43335"/>
    <lineage>
        <taxon>Eukaryota</taxon>
        <taxon>Viridiplantae</taxon>
        <taxon>Streptophyta</taxon>
        <taxon>Embryophyta</taxon>
        <taxon>Tracheophyta</taxon>
        <taxon>Spermatophyta</taxon>
        <taxon>Magnoliopsida</taxon>
        <taxon>eudicotyledons</taxon>
        <taxon>Gunneridae</taxon>
        <taxon>Pentapetalae</taxon>
        <taxon>rosids</taxon>
        <taxon>fabids</taxon>
        <taxon>Malpighiales</taxon>
        <taxon>Salicaceae</taxon>
        <taxon>Saliceae</taxon>
        <taxon>Populus</taxon>
    </lineage>
</organism>
<proteinExistence type="predicted"/>
<keyword evidence="2" id="KW-1185">Reference proteome</keyword>
<comment type="caution">
    <text evidence="1">The sequence shown here is derived from an EMBL/GenBank/DDBJ whole genome shotgun (WGS) entry which is preliminary data.</text>
</comment>
<evidence type="ECO:0000313" key="2">
    <source>
        <dbReference type="Proteomes" id="UP000309997"/>
    </source>
</evidence>
<sequence length="88" mass="10044">MVPFRQGLNPLPLSLDVLLLLMEGYVTQQEFTDMAWQGIVIFSRCGEEENKHQIVETEHLMKCPLGAKEWPCSPHLFQSWGLIILSSS</sequence>
<gene>
    <name evidence="1" type="ORF">D5086_008715</name>
</gene>
<protein>
    <submittedName>
        <fullName evidence="1">Uncharacterized protein</fullName>
    </submittedName>
</protein>
<dbReference type="Proteomes" id="UP000309997">
    <property type="component" value="Unassembled WGS sequence"/>
</dbReference>
<name>A0ACC4CIN6_POPAL</name>
<accession>A0ACC4CIN6</accession>
<dbReference type="EMBL" id="RCHU02000004">
    <property type="protein sequence ID" value="KAL3597078.1"/>
    <property type="molecule type" value="Genomic_DNA"/>
</dbReference>